<evidence type="ECO:0000259" key="1">
    <source>
        <dbReference type="Pfam" id="PF04273"/>
    </source>
</evidence>
<dbReference type="Pfam" id="PF04273">
    <property type="entry name" value="BLH_phosphatase"/>
    <property type="match status" value="1"/>
</dbReference>
<evidence type="ECO:0000313" key="2">
    <source>
        <dbReference type="EMBL" id="TSH92720.1"/>
    </source>
</evidence>
<name>A0A556AIL7_9BURK</name>
<dbReference type="Gene3D" id="3.90.190.10">
    <property type="entry name" value="Protein tyrosine phosphatase superfamily"/>
    <property type="match status" value="1"/>
</dbReference>
<dbReference type="Proteomes" id="UP000318405">
    <property type="component" value="Unassembled WGS sequence"/>
</dbReference>
<reference evidence="2 3" key="1">
    <citation type="submission" date="2019-07" db="EMBL/GenBank/DDBJ databases">
        <title>Qingshengfaniella alkalisoli gen. nov., sp. nov., isolated from saline soil.</title>
        <authorList>
            <person name="Xu L."/>
            <person name="Huang X.-X."/>
            <person name="Sun J.-Q."/>
        </authorList>
    </citation>
    <scope>NUCLEOTIDE SEQUENCE [LARGE SCALE GENOMIC DNA]</scope>
    <source>
        <strain evidence="2 3">DSM 27279</strain>
    </source>
</reference>
<gene>
    <name evidence="2" type="ORF">FOZ76_15000</name>
</gene>
<dbReference type="GO" id="GO:0016787">
    <property type="term" value="F:hydrolase activity"/>
    <property type="evidence" value="ECO:0007669"/>
    <property type="project" value="InterPro"/>
</dbReference>
<evidence type="ECO:0000313" key="3">
    <source>
        <dbReference type="Proteomes" id="UP000318405"/>
    </source>
</evidence>
<dbReference type="AlphaFoldDB" id="A0A556AIL7"/>
<organism evidence="2 3">
    <name type="scientific">Verticiella sediminum</name>
    <dbReference type="NCBI Taxonomy" id="1247510"/>
    <lineage>
        <taxon>Bacteria</taxon>
        <taxon>Pseudomonadati</taxon>
        <taxon>Pseudomonadota</taxon>
        <taxon>Betaproteobacteria</taxon>
        <taxon>Burkholderiales</taxon>
        <taxon>Alcaligenaceae</taxon>
        <taxon>Verticiella</taxon>
    </lineage>
</organism>
<dbReference type="RefSeq" id="WP_143949086.1">
    <property type="nucleotide sequence ID" value="NZ_BAABMB010000001.1"/>
</dbReference>
<comment type="caution">
    <text evidence="2">The sequence shown here is derived from an EMBL/GenBank/DDBJ whole genome shotgun (WGS) entry which is preliminary data.</text>
</comment>
<dbReference type="SUPFAM" id="SSF52799">
    <property type="entry name" value="(Phosphotyrosine protein) phosphatases II"/>
    <property type="match status" value="1"/>
</dbReference>
<keyword evidence="3" id="KW-1185">Reference proteome</keyword>
<dbReference type="OrthoDB" id="9802771at2"/>
<sequence length="114" mass="12043">MSDLPITRFNDHFAVAPQLAPEDMARLAEAGFKSVINNRPDGEGGPAQPLSADIEQAARAAGLEYRYQPVNGAAIQAQDVVTFGELVKSLPGPVLAFCRSGTRSGNLYRAAGTL</sequence>
<dbReference type="EMBL" id="VLTJ01000029">
    <property type="protein sequence ID" value="TSH92720.1"/>
    <property type="molecule type" value="Genomic_DNA"/>
</dbReference>
<dbReference type="InterPro" id="IPR005939">
    <property type="entry name" value="BLH_phosphatase-like"/>
</dbReference>
<dbReference type="InterPro" id="IPR029021">
    <property type="entry name" value="Prot-tyrosine_phosphatase-like"/>
</dbReference>
<dbReference type="NCBIfam" id="TIGR01244">
    <property type="entry name" value="TIGR01244 family sulfur transferase"/>
    <property type="match status" value="1"/>
</dbReference>
<protein>
    <submittedName>
        <fullName evidence="2">TIGR01244 family phosphatase</fullName>
    </submittedName>
</protein>
<dbReference type="CDD" id="cd14503">
    <property type="entry name" value="PTP-bact"/>
    <property type="match status" value="1"/>
</dbReference>
<proteinExistence type="predicted"/>
<feature type="domain" description="Beta-lactamase hydrolase-like protein phosphatase-like" evidence="1">
    <location>
        <begin position="10"/>
        <end position="108"/>
    </location>
</feature>
<accession>A0A556AIL7</accession>